<dbReference type="PANTHER" id="PTHR43544:SF33">
    <property type="entry name" value="C-FACTOR"/>
    <property type="match status" value="1"/>
</dbReference>
<dbReference type="KEGG" id="omy:110495012"/>
<evidence type="ECO:0000313" key="2">
    <source>
        <dbReference type="EMBL" id="CDQ68175.1"/>
    </source>
</evidence>
<dbReference type="PRINTS" id="PR00081">
    <property type="entry name" value="GDHRDH"/>
</dbReference>
<keyword evidence="5" id="KW-1185">Reference proteome</keyword>
<dbReference type="PANTHER" id="PTHR43544">
    <property type="entry name" value="SHORT-CHAIN DEHYDROGENASE/REDUCTASE"/>
    <property type="match status" value="1"/>
</dbReference>
<sequence length="267" mass="28327">MAARIGGSVLVTGSNRGIGLELVRQLAESTSAPAQIFAACRDLYGAQALKELAQRHPQLLTIVRLDVADPVSISEASRVVGDKLIDGSLNLIINNAAINGSAVNNGNNPPGTLAVTGKKEMVDLFVTNAVGPMLIAKEFRSYLQKAADQSGPVTTGMSCSRAAIINISTLLSSVEKCRETFSMAPMYPYRASKAALNMLTCCLAEDFQRDGILVMAIHPGWVKTDMGGPNAPVTTEDSAKGILHVMSTLTEKHNGSLMDWEGNGIPW</sequence>
<comment type="similarity">
    <text evidence="1">Belongs to the short-chain dehydrogenases/reductases (SDR) family.</text>
</comment>
<dbReference type="Ensembl" id="ENSOMYT00000002206.2">
    <property type="protein sequence ID" value="ENSOMYP00000001990.2"/>
    <property type="gene ID" value="ENSOMYG00000001045.2"/>
</dbReference>
<reference evidence="3" key="4">
    <citation type="submission" date="2025-05" db="UniProtKB">
        <authorList>
            <consortium name="Ensembl"/>
        </authorList>
    </citation>
    <scope>IDENTIFICATION</scope>
</reference>
<dbReference type="GeneTree" id="ENSGT00940000166017"/>
<dbReference type="SUPFAM" id="SSF51735">
    <property type="entry name" value="NAD(P)-binding Rossmann-fold domains"/>
    <property type="match status" value="1"/>
</dbReference>
<organism evidence="2 4">
    <name type="scientific">Oncorhynchus mykiss</name>
    <name type="common">Rainbow trout</name>
    <name type="synonym">Salmo gairdneri</name>
    <dbReference type="NCBI Taxonomy" id="8022"/>
    <lineage>
        <taxon>Eukaryota</taxon>
        <taxon>Metazoa</taxon>
        <taxon>Chordata</taxon>
        <taxon>Craniata</taxon>
        <taxon>Vertebrata</taxon>
        <taxon>Euteleostomi</taxon>
        <taxon>Actinopterygii</taxon>
        <taxon>Neopterygii</taxon>
        <taxon>Teleostei</taxon>
        <taxon>Protacanthopterygii</taxon>
        <taxon>Salmoniformes</taxon>
        <taxon>Salmonidae</taxon>
        <taxon>Salmoninae</taxon>
        <taxon>Oncorhynchus</taxon>
    </lineage>
</organism>
<dbReference type="OrthoDB" id="7289984at2759"/>
<accession>A0A8C7LNI0</accession>
<dbReference type="Gene3D" id="3.40.50.720">
    <property type="entry name" value="NAD(P)-binding Rossmann-like Domain"/>
    <property type="match status" value="1"/>
</dbReference>
<evidence type="ECO:0000313" key="5">
    <source>
        <dbReference type="Proteomes" id="UP000694395"/>
    </source>
</evidence>
<dbReference type="PaxDb" id="8022-A0A060WUA4"/>
<evidence type="ECO:0000313" key="4">
    <source>
        <dbReference type="Proteomes" id="UP000193380"/>
    </source>
</evidence>
<dbReference type="InterPro" id="IPR036291">
    <property type="entry name" value="NAD(P)-bd_dom_sf"/>
</dbReference>
<evidence type="ECO:0000313" key="3">
    <source>
        <dbReference type="Ensembl" id="ENSOMYP00000001990.2"/>
    </source>
</evidence>
<reference evidence="2" key="1">
    <citation type="journal article" date="2014" name="Nat. Commun.">
        <title>The rainbow trout genome provides novel insights into evolution after whole-genome duplication in vertebrates.</title>
        <authorList>
            <person name="Berthelot C."/>
            <person name="Brunet F."/>
            <person name="Chalopin D."/>
            <person name="Juanchich A."/>
            <person name="Bernard M."/>
            <person name="Noel B."/>
            <person name="Bento P."/>
            <person name="Da Silva C."/>
            <person name="Labadie K."/>
            <person name="Alberti A."/>
            <person name="Aury J.M."/>
            <person name="Louis A."/>
            <person name="Dehais P."/>
            <person name="Bardou P."/>
            <person name="Montfort J."/>
            <person name="Klopp C."/>
            <person name="Cabau C."/>
            <person name="Gaspin C."/>
            <person name="Thorgaard G.H."/>
            <person name="Boussaha M."/>
            <person name="Quillet E."/>
            <person name="Guyomard R."/>
            <person name="Galiana D."/>
            <person name="Bobe J."/>
            <person name="Volff J.N."/>
            <person name="Genet C."/>
            <person name="Wincker P."/>
            <person name="Jaillon O."/>
            <person name="Roest Crollius H."/>
            <person name="Guiguen Y."/>
        </authorList>
    </citation>
    <scope>NUCLEOTIDE SEQUENCE [LARGE SCALE GENOMIC DNA]</scope>
</reference>
<accession>A0A060WUA4</accession>
<dbReference type="AlphaFoldDB" id="A0A060WUA4"/>
<dbReference type="Proteomes" id="UP000694395">
    <property type="component" value="Chromosome 2"/>
</dbReference>
<dbReference type="GO" id="GO:0005737">
    <property type="term" value="C:cytoplasm"/>
    <property type="evidence" value="ECO:0007669"/>
    <property type="project" value="TreeGrafter"/>
</dbReference>
<gene>
    <name evidence="3" type="primary">zgc:158868</name>
    <name evidence="2" type="ORF">GSONMT00045883001</name>
</gene>
<dbReference type="CDD" id="cd05325">
    <property type="entry name" value="carb_red_sniffer_like_SDR_c"/>
    <property type="match status" value="1"/>
</dbReference>
<dbReference type="PRINTS" id="PR00080">
    <property type="entry name" value="SDRFAMILY"/>
</dbReference>
<proteinExistence type="inferred from homology"/>
<dbReference type="Ensembl" id="ENSOMYT00000002218.2">
    <property type="protein sequence ID" value="ENSOMYP00000002001.2"/>
    <property type="gene ID" value="ENSOMYG00000001045.2"/>
</dbReference>
<evidence type="ECO:0000256" key="1">
    <source>
        <dbReference type="RuleBase" id="RU000363"/>
    </source>
</evidence>
<dbReference type="GO" id="GO:0016491">
    <property type="term" value="F:oxidoreductase activity"/>
    <property type="evidence" value="ECO:0007669"/>
    <property type="project" value="TreeGrafter"/>
</dbReference>
<accession>A0A8C7NDB7</accession>
<dbReference type="STRING" id="8022.A0A060WUA4"/>
<name>A0A060WUA4_ONCMY</name>
<protein>
    <submittedName>
        <fullName evidence="3">Zgc:158868</fullName>
    </submittedName>
</protein>
<dbReference type="InterPro" id="IPR002347">
    <property type="entry name" value="SDR_fam"/>
</dbReference>
<dbReference type="EMBL" id="FR904614">
    <property type="protein sequence ID" value="CDQ68175.1"/>
    <property type="molecule type" value="Genomic_DNA"/>
</dbReference>
<reference evidence="3 5" key="3">
    <citation type="submission" date="2020-07" db="EMBL/GenBank/DDBJ databases">
        <title>A long reads based de novo assembly of the rainbow trout Arlee double haploid line genome.</title>
        <authorList>
            <person name="Gao G."/>
            <person name="Palti Y."/>
        </authorList>
    </citation>
    <scope>NUCLEOTIDE SEQUENCE [LARGE SCALE GENOMIC DNA]</scope>
</reference>
<dbReference type="Proteomes" id="UP000193380">
    <property type="component" value="Unassembled WGS sequence"/>
</dbReference>
<dbReference type="GeneID" id="110495012"/>
<dbReference type="InterPro" id="IPR051468">
    <property type="entry name" value="Fungal_SecMetab_SDRs"/>
</dbReference>
<reference evidence="2" key="2">
    <citation type="submission" date="2014-03" db="EMBL/GenBank/DDBJ databases">
        <authorList>
            <person name="Genoscope - CEA"/>
        </authorList>
    </citation>
    <scope>NUCLEOTIDE SEQUENCE</scope>
</reference>
<dbReference type="Pfam" id="PF00106">
    <property type="entry name" value="adh_short"/>
    <property type="match status" value="1"/>
</dbReference>
<dbReference type="RefSeq" id="XP_021426039.1">
    <property type="nucleotide sequence ID" value="XM_021570364.2"/>
</dbReference>